<evidence type="ECO:0000313" key="4">
    <source>
        <dbReference type="Proteomes" id="UP000257144"/>
    </source>
</evidence>
<feature type="chain" id="PRO_5017709006" description="Peptidase MA-like domain-containing protein" evidence="2">
    <location>
        <begin position="28"/>
        <end position="401"/>
    </location>
</feature>
<gene>
    <name evidence="3" type="ORF">DRW41_10330</name>
</gene>
<evidence type="ECO:0000256" key="2">
    <source>
        <dbReference type="SAM" id="SignalP"/>
    </source>
</evidence>
<accession>A0A3D8GRG2</accession>
<comment type="caution">
    <text evidence="3">The sequence shown here is derived from an EMBL/GenBank/DDBJ whole genome shotgun (WGS) entry which is preliminary data.</text>
</comment>
<dbReference type="EMBL" id="QNQT01000003">
    <property type="protein sequence ID" value="RDU37073.1"/>
    <property type="molecule type" value="Genomic_DNA"/>
</dbReference>
<dbReference type="RefSeq" id="WP_115451901.1">
    <property type="nucleotide sequence ID" value="NZ_QNQT01000003.1"/>
</dbReference>
<feature type="signal peptide" evidence="2">
    <location>
        <begin position="1"/>
        <end position="27"/>
    </location>
</feature>
<dbReference type="OrthoDB" id="2870212at2"/>
<evidence type="ECO:0000313" key="3">
    <source>
        <dbReference type="EMBL" id="RDU37073.1"/>
    </source>
</evidence>
<keyword evidence="2" id="KW-0732">Signal</keyword>
<reference evidence="3 4" key="1">
    <citation type="submission" date="2018-07" db="EMBL/GenBank/DDBJ databases">
        <title>Bacillus sp. YLB-04 draft genome sequence.</title>
        <authorList>
            <person name="Yu L."/>
            <person name="Tang X."/>
        </authorList>
    </citation>
    <scope>NUCLEOTIDE SEQUENCE [LARGE SCALE GENOMIC DNA]</scope>
    <source>
        <strain evidence="3 4">YLB-04</strain>
    </source>
</reference>
<protein>
    <recommendedName>
        <fullName evidence="5">Peptidase MA-like domain-containing protein</fullName>
    </recommendedName>
</protein>
<dbReference type="Proteomes" id="UP000257144">
    <property type="component" value="Unassembled WGS sequence"/>
</dbReference>
<evidence type="ECO:0008006" key="5">
    <source>
        <dbReference type="Google" id="ProtNLM"/>
    </source>
</evidence>
<dbReference type="Gene3D" id="1.10.287.1490">
    <property type="match status" value="1"/>
</dbReference>
<sequence length="401" mass="45371">MGSKKSKLIIFCLACLLVISISTPVLGASKLTKAQLEAKVAQLTKQVHSLTGQVKSLSDKVKAKDKEIAGLKSSISAKDKIVSSQKSQLGKKDKEIKSLKVQIDGQQTELEKASTTIDNQKDLIKQLQDELKKTEMKNAKVVYTDYDTKNMSDSGGQMKWYEFKTKYATLYFTEQSYTRYSYLVDISDDLLKDVASYYGFSNTSNISAFIAYNEPISMIRNGAGEYQSQTKTVMVYGSLAYPNSYGPIDESVPVIYAHEMAHAFDDASIRLAYSVSPGAKIRWLSEGMATYVSRDLIDYSKYEIPKEHMPPLNNDFKYRISEALKEGASMVGSLDLIPGDNHRHYGIYESLIHYVEKTYGHQKLLNFMQELKSKEMNPAMQSTFGVSEDQFMRDWKKYYNL</sequence>
<keyword evidence="4" id="KW-1185">Reference proteome</keyword>
<feature type="coiled-coil region" evidence="1">
    <location>
        <begin position="26"/>
        <end position="60"/>
    </location>
</feature>
<keyword evidence="1" id="KW-0175">Coiled coil</keyword>
<organism evidence="3 4">
    <name type="scientific">Neobacillus piezotolerans</name>
    <dbReference type="NCBI Taxonomy" id="2259171"/>
    <lineage>
        <taxon>Bacteria</taxon>
        <taxon>Bacillati</taxon>
        <taxon>Bacillota</taxon>
        <taxon>Bacilli</taxon>
        <taxon>Bacillales</taxon>
        <taxon>Bacillaceae</taxon>
        <taxon>Neobacillus</taxon>
    </lineage>
</organism>
<feature type="coiled-coil region" evidence="1">
    <location>
        <begin position="96"/>
        <end position="137"/>
    </location>
</feature>
<name>A0A3D8GRG2_9BACI</name>
<proteinExistence type="predicted"/>
<dbReference type="AlphaFoldDB" id="A0A3D8GRG2"/>
<evidence type="ECO:0000256" key="1">
    <source>
        <dbReference type="SAM" id="Coils"/>
    </source>
</evidence>